<dbReference type="RefSeq" id="WP_098696702.1">
    <property type="nucleotide sequence ID" value="NZ_CP023778.1"/>
</dbReference>
<evidence type="ECO:0000256" key="1">
    <source>
        <dbReference type="SAM" id="SignalP"/>
    </source>
</evidence>
<evidence type="ECO:0008006" key="4">
    <source>
        <dbReference type="Google" id="ProtNLM"/>
    </source>
</evidence>
<protein>
    <recommendedName>
        <fullName evidence="4">Spore-associated protein A</fullName>
    </recommendedName>
</protein>
<dbReference type="AlphaFoldDB" id="A0A291RQ03"/>
<dbReference type="EMBL" id="CP023778">
    <property type="protein sequence ID" value="ATL69691.1"/>
    <property type="molecule type" value="Genomic_DNA"/>
</dbReference>
<evidence type="ECO:0000313" key="3">
    <source>
        <dbReference type="Proteomes" id="UP000221961"/>
    </source>
</evidence>
<keyword evidence="1" id="KW-0732">Signal</keyword>
<proteinExistence type="predicted"/>
<organism evidence="2 3">
    <name type="scientific">Nocardia terpenica</name>
    <dbReference type="NCBI Taxonomy" id="455432"/>
    <lineage>
        <taxon>Bacteria</taxon>
        <taxon>Bacillati</taxon>
        <taxon>Actinomycetota</taxon>
        <taxon>Actinomycetes</taxon>
        <taxon>Mycobacteriales</taxon>
        <taxon>Nocardiaceae</taxon>
        <taxon>Nocardia</taxon>
    </lineage>
</organism>
<dbReference type="GeneID" id="88361433"/>
<accession>A0A291RQ03</accession>
<reference evidence="2 3" key="1">
    <citation type="submission" date="2017-10" db="EMBL/GenBank/DDBJ databases">
        <title>Comparative genomics between pathogenic Norcardia.</title>
        <authorList>
            <person name="Zeng L."/>
        </authorList>
    </citation>
    <scope>NUCLEOTIDE SEQUENCE [LARGE SCALE GENOMIC DNA]</scope>
    <source>
        <strain evidence="2 3">NC_YFY_NT001</strain>
    </source>
</reference>
<dbReference type="KEGG" id="ntp:CRH09_29510"/>
<evidence type="ECO:0000313" key="2">
    <source>
        <dbReference type="EMBL" id="ATL69691.1"/>
    </source>
</evidence>
<gene>
    <name evidence="2" type="ORF">CRH09_29510</name>
</gene>
<sequence>MRTALLAAAAVATALTATATAPAADAAPVHQDGVVCFVHAIEPYKATAASIGAISFGFTIHCTGRPSWRTVTTKLWRFDLHDGRYYVHSERDDTSTEPDLETLYSASCTDAGILYQFHTEVVVNGFHGNWDHHSDNSDVVPLLC</sequence>
<dbReference type="Proteomes" id="UP000221961">
    <property type="component" value="Chromosome"/>
</dbReference>
<feature type="signal peptide" evidence="1">
    <location>
        <begin position="1"/>
        <end position="23"/>
    </location>
</feature>
<feature type="chain" id="PRO_5039354908" description="Spore-associated protein A" evidence="1">
    <location>
        <begin position="24"/>
        <end position="144"/>
    </location>
</feature>
<name>A0A291RQ03_9NOCA</name>